<evidence type="ECO:0000313" key="3">
    <source>
        <dbReference type="Proteomes" id="UP000624244"/>
    </source>
</evidence>
<evidence type="ECO:0000313" key="2">
    <source>
        <dbReference type="EMBL" id="KAF5848268.1"/>
    </source>
</evidence>
<dbReference type="Proteomes" id="UP000624244">
    <property type="component" value="Unassembled WGS sequence"/>
</dbReference>
<gene>
    <name evidence="2" type="ORF">GGP41_005645</name>
</gene>
<accession>A0A8H6DUE8</accession>
<feature type="region of interest" description="Disordered" evidence="1">
    <location>
        <begin position="1"/>
        <end position="21"/>
    </location>
</feature>
<protein>
    <submittedName>
        <fullName evidence="2">Uncharacterized protein</fullName>
    </submittedName>
</protein>
<evidence type="ECO:0000256" key="1">
    <source>
        <dbReference type="SAM" id="MobiDB-lite"/>
    </source>
</evidence>
<organism evidence="2 3">
    <name type="scientific">Cochliobolus sativus</name>
    <name type="common">Common root rot and spot blotch fungus</name>
    <name type="synonym">Bipolaris sorokiniana</name>
    <dbReference type="NCBI Taxonomy" id="45130"/>
    <lineage>
        <taxon>Eukaryota</taxon>
        <taxon>Fungi</taxon>
        <taxon>Dikarya</taxon>
        <taxon>Ascomycota</taxon>
        <taxon>Pezizomycotina</taxon>
        <taxon>Dothideomycetes</taxon>
        <taxon>Pleosporomycetidae</taxon>
        <taxon>Pleosporales</taxon>
        <taxon>Pleosporineae</taxon>
        <taxon>Pleosporaceae</taxon>
        <taxon>Bipolaris</taxon>
    </lineage>
</organism>
<feature type="non-terminal residue" evidence="2">
    <location>
        <position position="183"/>
    </location>
</feature>
<sequence>RRVSSGRGGRACTSGEDAGGHGAVKASAASIFKLCLVPLPAAHAGVCQTTTHALTHARRLFLSCPVFFAACCVWCVCAPCPRVQFTAASRPFEQLHHSAAPPSAPPLAAAAGEGRKTLAPNVAYGDWPMHARIHQPPCTALEIGHAMLVTAMLLGSSVMGGLVQSPPICPGTLHLTPAPSAEP</sequence>
<comment type="caution">
    <text evidence="2">The sequence shown here is derived from an EMBL/GenBank/DDBJ whole genome shotgun (WGS) entry which is preliminary data.</text>
</comment>
<name>A0A8H6DUE8_COCSA</name>
<dbReference type="AlphaFoldDB" id="A0A8H6DUE8"/>
<proteinExistence type="predicted"/>
<dbReference type="EMBL" id="WNKQ01000011">
    <property type="protein sequence ID" value="KAF5848268.1"/>
    <property type="molecule type" value="Genomic_DNA"/>
</dbReference>
<reference evidence="2" key="1">
    <citation type="submission" date="2019-11" db="EMBL/GenBank/DDBJ databases">
        <title>Bipolaris sorokiniana Genome sequencing.</title>
        <authorList>
            <person name="Wang H."/>
        </authorList>
    </citation>
    <scope>NUCLEOTIDE SEQUENCE</scope>
</reference>